<evidence type="ECO:0000256" key="1">
    <source>
        <dbReference type="ARBA" id="ARBA00022741"/>
    </source>
</evidence>
<dbReference type="SUPFAM" id="SSF52540">
    <property type="entry name" value="P-loop containing nucleoside triphosphate hydrolases"/>
    <property type="match status" value="1"/>
</dbReference>
<organism evidence="8 9">
    <name type="scientific">Halodesulfovibrio marinisediminis DSM 17456</name>
    <dbReference type="NCBI Taxonomy" id="1121457"/>
    <lineage>
        <taxon>Bacteria</taxon>
        <taxon>Pseudomonadati</taxon>
        <taxon>Thermodesulfobacteriota</taxon>
        <taxon>Desulfovibrionia</taxon>
        <taxon>Desulfovibrionales</taxon>
        <taxon>Desulfovibrionaceae</taxon>
        <taxon>Halodesulfovibrio</taxon>
    </lineage>
</organism>
<keyword evidence="9" id="KW-1185">Reference proteome</keyword>
<dbReference type="InterPro" id="IPR003593">
    <property type="entry name" value="AAA+_ATPase"/>
</dbReference>
<dbReference type="InterPro" id="IPR009057">
    <property type="entry name" value="Homeodomain-like_sf"/>
</dbReference>
<dbReference type="InterPro" id="IPR002197">
    <property type="entry name" value="HTH_Fis"/>
</dbReference>
<dbReference type="Pfam" id="PF02954">
    <property type="entry name" value="HTH_8"/>
    <property type="match status" value="1"/>
</dbReference>
<dbReference type="GO" id="GO:0005524">
    <property type="term" value="F:ATP binding"/>
    <property type="evidence" value="ECO:0007669"/>
    <property type="project" value="UniProtKB-KW"/>
</dbReference>
<evidence type="ECO:0000256" key="4">
    <source>
        <dbReference type="ARBA" id="ARBA00023125"/>
    </source>
</evidence>
<dbReference type="InterPro" id="IPR058031">
    <property type="entry name" value="AAA_lid_NorR"/>
</dbReference>
<dbReference type="PRINTS" id="PR01590">
    <property type="entry name" value="HTHFIS"/>
</dbReference>
<dbReference type="Proteomes" id="UP000184694">
    <property type="component" value="Unassembled WGS sequence"/>
</dbReference>
<dbReference type="Gene3D" id="3.40.50.300">
    <property type="entry name" value="P-loop containing nucleotide triphosphate hydrolases"/>
    <property type="match status" value="1"/>
</dbReference>
<dbReference type="InterPro" id="IPR027417">
    <property type="entry name" value="P-loop_NTPase"/>
</dbReference>
<keyword evidence="1" id="KW-0547">Nucleotide-binding</keyword>
<dbReference type="InterPro" id="IPR025662">
    <property type="entry name" value="Sigma_54_int_dom_ATP-bd_1"/>
</dbReference>
<dbReference type="CDD" id="cd00130">
    <property type="entry name" value="PAS"/>
    <property type="match status" value="1"/>
</dbReference>
<dbReference type="CDD" id="cd00009">
    <property type="entry name" value="AAA"/>
    <property type="match status" value="1"/>
</dbReference>
<dbReference type="InterPro" id="IPR002078">
    <property type="entry name" value="Sigma_54_int"/>
</dbReference>
<gene>
    <name evidence="8" type="ORF">SAMN02745161_1293</name>
</gene>
<dbReference type="Pfam" id="PF08448">
    <property type="entry name" value="PAS_4"/>
    <property type="match status" value="1"/>
</dbReference>
<dbReference type="OrthoDB" id="9763792at2"/>
<evidence type="ECO:0000256" key="5">
    <source>
        <dbReference type="ARBA" id="ARBA00023163"/>
    </source>
</evidence>
<dbReference type="InterPro" id="IPR025944">
    <property type="entry name" value="Sigma_54_int_dom_CS"/>
</dbReference>
<dbReference type="InterPro" id="IPR013656">
    <property type="entry name" value="PAS_4"/>
</dbReference>
<dbReference type="SUPFAM" id="SSF55785">
    <property type="entry name" value="PYP-like sensor domain (PAS domain)"/>
    <property type="match status" value="1"/>
</dbReference>
<evidence type="ECO:0000313" key="8">
    <source>
        <dbReference type="EMBL" id="SIN94168.1"/>
    </source>
</evidence>
<dbReference type="AlphaFoldDB" id="A0A1N6FFU8"/>
<feature type="domain" description="Sigma-54 factor interaction" evidence="6">
    <location>
        <begin position="344"/>
        <end position="573"/>
    </location>
</feature>
<proteinExistence type="predicted"/>
<evidence type="ECO:0000259" key="6">
    <source>
        <dbReference type="PROSITE" id="PS50045"/>
    </source>
</evidence>
<dbReference type="SMART" id="SM00091">
    <property type="entry name" value="PAS"/>
    <property type="match status" value="1"/>
</dbReference>
<dbReference type="GO" id="GO:0006355">
    <property type="term" value="P:regulation of DNA-templated transcription"/>
    <property type="evidence" value="ECO:0007669"/>
    <property type="project" value="InterPro"/>
</dbReference>
<evidence type="ECO:0000256" key="2">
    <source>
        <dbReference type="ARBA" id="ARBA00022840"/>
    </source>
</evidence>
<dbReference type="PROSITE" id="PS50045">
    <property type="entry name" value="SIGMA54_INTERACT_4"/>
    <property type="match status" value="1"/>
</dbReference>
<dbReference type="STRING" id="1121457.SAMN02745161_1293"/>
<keyword evidence="4" id="KW-0238">DNA-binding</keyword>
<dbReference type="Pfam" id="PF25601">
    <property type="entry name" value="AAA_lid_14"/>
    <property type="match status" value="1"/>
</dbReference>
<evidence type="ECO:0000313" key="9">
    <source>
        <dbReference type="Proteomes" id="UP000184694"/>
    </source>
</evidence>
<dbReference type="PROSITE" id="PS00688">
    <property type="entry name" value="SIGMA54_INTERACT_3"/>
    <property type="match status" value="1"/>
</dbReference>
<dbReference type="InterPro" id="IPR000014">
    <property type="entry name" value="PAS"/>
</dbReference>
<dbReference type="InterPro" id="IPR025943">
    <property type="entry name" value="Sigma_54_int_dom_ATP-bd_2"/>
</dbReference>
<dbReference type="NCBIfam" id="TIGR00229">
    <property type="entry name" value="sensory_box"/>
    <property type="match status" value="1"/>
</dbReference>
<dbReference type="Gene3D" id="3.30.450.20">
    <property type="entry name" value="PAS domain"/>
    <property type="match status" value="1"/>
</dbReference>
<dbReference type="Pfam" id="PF00158">
    <property type="entry name" value="Sigma54_activat"/>
    <property type="match status" value="1"/>
</dbReference>
<feature type="domain" description="PAS" evidence="7">
    <location>
        <begin position="212"/>
        <end position="281"/>
    </location>
</feature>
<evidence type="ECO:0000259" key="7">
    <source>
        <dbReference type="PROSITE" id="PS50112"/>
    </source>
</evidence>
<sequence length="684" mass="75798">MVEHEAFVSPDKNNTPENRQALLKILEAATGMGHFGYRLSEVADVSSMLSEIAANVEAIHPFKTKAFLLVDEDSHDFVMSWCSSKTDEERIMDACRQLMEDHTFSWALRRNHPTTVTAEGLGELLLHPLQTSSGPVGMFVGILPDSKPAEDVSYYLLSMTLVAASIAIENFFLLKQLSESNSALEEKVASRTEELSASNRQLRRTLQEKATYKQHLELLFSSMQDVMISVDPELTVQSINRAGEELFRVKQEDVVGKLLPQVMPDLALRCDEFFHDVLSYGERIVEERVELLLDSDARHIFMINCSPFASGAEGQRGAMLMLRDITRLVSLEEQLQERRSFKNIIGTSKSMLNVYSMLENLVDLDTTVLVTGESGTGKELVAEALHHNGPRANGPLVRVNCSALSENLLESELFGHVRGAFTGATKDKIGRFEAAEGGTIFLDEIGDVSLRIQVLLLRFLESHEFERVGDTVTRKANVRIVAATNADLQQRVAQGVFRSDLFYRLNVMNVHLPPLRERLDDMALLVQYFIDMFNDTLGVSITGVSEQVMQVFMNHSWPGNIRELKHTIEHASILARTGRITPDHLPVQILGADPLSSSDVVRHPPYGGGRGASYGSHYSPQPLISPNAYMPSAVQQVRVPCHTVTAEEVQAAIASANGNKTAAAKLLGMGRATLYRKLKELGLG</sequence>
<dbReference type="PANTHER" id="PTHR32071">
    <property type="entry name" value="TRANSCRIPTIONAL REGULATORY PROTEIN"/>
    <property type="match status" value="1"/>
</dbReference>
<dbReference type="SMART" id="SM00382">
    <property type="entry name" value="AAA"/>
    <property type="match status" value="1"/>
</dbReference>
<dbReference type="PROSITE" id="PS00675">
    <property type="entry name" value="SIGMA54_INTERACT_1"/>
    <property type="match status" value="1"/>
</dbReference>
<dbReference type="SUPFAM" id="SSF46689">
    <property type="entry name" value="Homeodomain-like"/>
    <property type="match status" value="1"/>
</dbReference>
<dbReference type="Gene3D" id="1.10.10.60">
    <property type="entry name" value="Homeodomain-like"/>
    <property type="match status" value="1"/>
</dbReference>
<keyword evidence="3" id="KW-0805">Transcription regulation</keyword>
<protein>
    <submittedName>
        <fullName evidence="8">PAS domain S-box-containing protein</fullName>
    </submittedName>
</protein>
<keyword evidence="5" id="KW-0804">Transcription</keyword>
<dbReference type="PANTHER" id="PTHR32071:SF113">
    <property type="entry name" value="ALGINATE BIOSYNTHESIS TRANSCRIPTIONAL REGULATORY PROTEIN ALGB"/>
    <property type="match status" value="1"/>
</dbReference>
<reference evidence="9" key="1">
    <citation type="submission" date="2016-11" db="EMBL/GenBank/DDBJ databases">
        <authorList>
            <person name="Varghese N."/>
            <person name="Submissions S."/>
        </authorList>
    </citation>
    <scope>NUCLEOTIDE SEQUENCE [LARGE SCALE GENOMIC DNA]</scope>
    <source>
        <strain evidence="9">DSM 17456</strain>
    </source>
</reference>
<evidence type="ECO:0000256" key="3">
    <source>
        <dbReference type="ARBA" id="ARBA00023015"/>
    </source>
</evidence>
<dbReference type="Gene3D" id="1.10.8.60">
    <property type="match status" value="1"/>
</dbReference>
<dbReference type="EMBL" id="FSRG01000004">
    <property type="protein sequence ID" value="SIN94168.1"/>
    <property type="molecule type" value="Genomic_DNA"/>
</dbReference>
<dbReference type="PROSITE" id="PS00676">
    <property type="entry name" value="SIGMA54_INTERACT_2"/>
    <property type="match status" value="1"/>
</dbReference>
<accession>A0A1N6FFU8</accession>
<dbReference type="FunFam" id="3.40.50.300:FF:000006">
    <property type="entry name" value="DNA-binding transcriptional regulator NtrC"/>
    <property type="match status" value="1"/>
</dbReference>
<dbReference type="GO" id="GO:0043565">
    <property type="term" value="F:sequence-specific DNA binding"/>
    <property type="evidence" value="ECO:0007669"/>
    <property type="project" value="InterPro"/>
</dbReference>
<dbReference type="InterPro" id="IPR035965">
    <property type="entry name" value="PAS-like_dom_sf"/>
</dbReference>
<name>A0A1N6FFU8_9BACT</name>
<dbReference type="PROSITE" id="PS50112">
    <property type="entry name" value="PAS"/>
    <property type="match status" value="1"/>
</dbReference>
<keyword evidence="2" id="KW-0067">ATP-binding</keyword>
<dbReference type="RefSeq" id="WP_074216121.1">
    <property type="nucleotide sequence ID" value="NZ_FSRG01000004.1"/>
</dbReference>